<dbReference type="RefSeq" id="WP_004027075.1">
    <property type="nucleotide sequence ID" value="NZ_QOKT01000007.1"/>
</dbReference>
<dbReference type="Proteomes" id="UP000253077">
    <property type="component" value="Unassembled WGS sequence"/>
</dbReference>
<organism evidence="1 2">
    <name type="scientific">Ureaplasma urealyticum</name>
    <name type="common">Ureaplasma urealyticum biotype 2</name>
    <dbReference type="NCBI Taxonomy" id="2130"/>
    <lineage>
        <taxon>Bacteria</taxon>
        <taxon>Bacillati</taxon>
        <taxon>Mycoplasmatota</taxon>
        <taxon>Mycoplasmoidales</taxon>
        <taxon>Mycoplasmoidaceae</taxon>
        <taxon>Ureaplasma</taxon>
    </lineage>
</organism>
<dbReference type="EMBL" id="QOKT01000007">
    <property type="protein sequence ID" value="RCJ01108.1"/>
    <property type="molecule type" value="Genomic_DNA"/>
</dbReference>
<protein>
    <submittedName>
        <fullName evidence="1">DUF4417 domain-containing protein</fullName>
    </submittedName>
</protein>
<gene>
    <name evidence="1" type="ORF">DSQ42_02450</name>
</gene>
<evidence type="ECO:0000313" key="1">
    <source>
        <dbReference type="EMBL" id="RCJ01108.1"/>
    </source>
</evidence>
<sequence>MNLINFMVKSKNWNIDTIKANNTIIPIDIVPFEKHHKIIDKKKVVLHFYMFDNSFKQVINNPNKYVSILKQFGGIISFDLSLYIDMPLSLQMVNKFKNHKVAAYLQKLGINVIPNVRWGDERSFSFCFEGFEKRGIYAVSTHGCIKTKIEKTMFVNGLRKMIEVLEPKVILVHGPMPKEVFDQFKRKVVFVNYSSWISRCKNNNNNNNKENKYENKYEKIQANN</sequence>
<proteinExistence type="predicted"/>
<reference evidence="1 2" key="1">
    <citation type="submission" date="2018-07" db="EMBL/GenBank/DDBJ databases">
        <title>Ureaplasma urealyticum 1000 the multidrug-resistant clinical isolate obtained from scrapings of the urogenital tract of a woman with inflammatory diseases of the reproductive organs.</title>
        <authorList>
            <person name="Kolesnikova E.A."/>
            <person name="Alekseeva A.E."/>
            <person name="Brusnigina N.F."/>
            <person name="Makhova M.A."/>
        </authorList>
    </citation>
    <scope>NUCLEOTIDE SEQUENCE [LARGE SCALE GENOMIC DNA]</scope>
    <source>
        <strain evidence="1 2">1000</strain>
    </source>
</reference>
<accession>A0AAX1QYQ6</accession>
<evidence type="ECO:0000313" key="2">
    <source>
        <dbReference type="Proteomes" id="UP000253077"/>
    </source>
</evidence>
<dbReference type="Pfam" id="PF14386">
    <property type="entry name" value="DUF4417"/>
    <property type="match status" value="1"/>
</dbReference>
<comment type="caution">
    <text evidence="1">The sequence shown here is derived from an EMBL/GenBank/DDBJ whole genome shotgun (WGS) entry which is preliminary data.</text>
</comment>
<dbReference type="InterPro" id="IPR025530">
    <property type="entry name" value="DUF4417"/>
</dbReference>
<dbReference type="AlphaFoldDB" id="A0AAX1QYQ6"/>
<name>A0AAX1QYQ6_UREUR</name>